<comment type="caution">
    <text evidence="1">The sequence shown here is derived from an EMBL/GenBank/DDBJ whole genome shotgun (WGS) entry which is preliminary data.</text>
</comment>
<proteinExistence type="predicted"/>
<sequence>MLISALLDDSLVRFPVLAPGRLQGEGSTLLLPEDSWPESLRQSYLSDELLLDAHIASAETSRAITVE</sequence>
<organism evidence="1 2">
    <name type="scientific">Ramazzottius varieornatus</name>
    <name type="common">Water bear</name>
    <name type="synonym">Tardigrade</name>
    <dbReference type="NCBI Taxonomy" id="947166"/>
    <lineage>
        <taxon>Eukaryota</taxon>
        <taxon>Metazoa</taxon>
        <taxon>Ecdysozoa</taxon>
        <taxon>Tardigrada</taxon>
        <taxon>Eutardigrada</taxon>
        <taxon>Parachela</taxon>
        <taxon>Hypsibioidea</taxon>
        <taxon>Ramazzottiidae</taxon>
        <taxon>Ramazzottius</taxon>
    </lineage>
</organism>
<keyword evidence="2" id="KW-1185">Reference proteome</keyword>
<evidence type="ECO:0000313" key="1">
    <source>
        <dbReference type="EMBL" id="GAU99955.1"/>
    </source>
</evidence>
<protein>
    <submittedName>
        <fullName evidence="1">Uncharacterized protein</fullName>
    </submittedName>
</protein>
<dbReference type="AlphaFoldDB" id="A0A1D1VGP5"/>
<gene>
    <name evidence="1" type="primary">RvY_10885-1</name>
    <name evidence="1" type="synonym">RvY_10885.1</name>
    <name evidence="1" type="ORF">RvY_10885</name>
</gene>
<accession>A0A1D1VGP5</accession>
<evidence type="ECO:0000313" key="2">
    <source>
        <dbReference type="Proteomes" id="UP000186922"/>
    </source>
</evidence>
<reference evidence="1 2" key="1">
    <citation type="journal article" date="2016" name="Nat. Commun.">
        <title>Extremotolerant tardigrade genome and improved radiotolerance of human cultured cells by tardigrade-unique protein.</title>
        <authorList>
            <person name="Hashimoto T."/>
            <person name="Horikawa D.D."/>
            <person name="Saito Y."/>
            <person name="Kuwahara H."/>
            <person name="Kozuka-Hata H."/>
            <person name="Shin-I T."/>
            <person name="Minakuchi Y."/>
            <person name="Ohishi K."/>
            <person name="Motoyama A."/>
            <person name="Aizu T."/>
            <person name="Enomoto A."/>
            <person name="Kondo K."/>
            <person name="Tanaka S."/>
            <person name="Hara Y."/>
            <person name="Koshikawa S."/>
            <person name="Sagara H."/>
            <person name="Miura T."/>
            <person name="Yokobori S."/>
            <person name="Miyagawa K."/>
            <person name="Suzuki Y."/>
            <person name="Kubo T."/>
            <person name="Oyama M."/>
            <person name="Kohara Y."/>
            <person name="Fujiyama A."/>
            <person name="Arakawa K."/>
            <person name="Katayama T."/>
            <person name="Toyoda A."/>
            <person name="Kunieda T."/>
        </authorList>
    </citation>
    <scope>NUCLEOTIDE SEQUENCE [LARGE SCALE GENOMIC DNA]</scope>
    <source>
        <strain evidence="1 2">YOKOZUNA-1</strain>
    </source>
</reference>
<name>A0A1D1VGP5_RAMVA</name>
<dbReference type="Proteomes" id="UP000186922">
    <property type="component" value="Unassembled WGS sequence"/>
</dbReference>
<dbReference type="EMBL" id="BDGG01000005">
    <property type="protein sequence ID" value="GAU99955.1"/>
    <property type="molecule type" value="Genomic_DNA"/>
</dbReference>